<feature type="domain" description="BAAT/Acyl-CoA thioester hydrolase C-terminal" evidence="3">
    <location>
        <begin position="212"/>
        <end position="249"/>
    </location>
</feature>
<dbReference type="Proteomes" id="UP001217089">
    <property type="component" value="Unassembled WGS sequence"/>
</dbReference>
<dbReference type="InterPro" id="IPR029058">
    <property type="entry name" value="AB_hydrolase_fold"/>
</dbReference>
<dbReference type="PANTHER" id="PTHR10824:SF4">
    <property type="entry name" value="ACYL-COENZYME A THIOESTERASE 1-LIKE"/>
    <property type="match status" value="1"/>
</dbReference>
<evidence type="ECO:0000256" key="1">
    <source>
        <dbReference type="ARBA" id="ARBA00006538"/>
    </source>
</evidence>
<comment type="similarity">
    <text evidence="1">Belongs to the C/M/P thioester hydrolase family.</text>
</comment>
<accession>A0ABQ9EZS3</accession>
<evidence type="ECO:0000313" key="4">
    <source>
        <dbReference type="EMBL" id="KAJ8309355.1"/>
    </source>
</evidence>
<name>A0ABQ9EZS3_TEGGR</name>
<dbReference type="Gene3D" id="3.40.50.1820">
    <property type="entry name" value="alpha/beta hydrolase"/>
    <property type="match status" value="1"/>
</dbReference>
<organism evidence="4 5">
    <name type="scientific">Tegillarca granosa</name>
    <name type="common">Malaysian cockle</name>
    <name type="synonym">Anadara granosa</name>
    <dbReference type="NCBI Taxonomy" id="220873"/>
    <lineage>
        <taxon>Eukaryota</taxon>
        <taxon>Metazoa</taxon>
        <taxon>Spiralia</taxon>
        <taxon>Lophotrochozoa</taxon>
        <taxon>Mollusca</taxon>
        <taxon>Bivalvia</taxon>
        <taxon>Autobranchia</taxon>
        <taxon>Pteriomorphia</taxon>
        <taxon>Arcoida</taxon>
        <taxon>Arcoidea</taxon>
        <taxon>Arcidae</taxon>
        <taxon>Tegillarca</taxon>
    </lineage>
</organism>
<evidence type="ECO:0000259" key="3">
    <source>
        <dbReference type="Pfam" id="PF08840"/>
    </source>
</evidence>
<dbReference type="InterPro" id="IPR016662">
    <property type="entry name" value="Acyl-CoA_thioEstase_long-chain"/>
</dbReference>
<sequence length="406" mass="45761">MTKISCHPENPLVDEVVHIKVQGLSAGAPYTIRSSLCENKTNFSACGCYIADDNGVVDVGKSFCIEGTYSGIEPMGLFWSMKQEPGYKRYIRIIKLNILETLRVNLSVYEGIHDWETVCKNELEPVASTFIDRWYKSKDVKRIRVKSGRLRGRLFVPPGDGPFPGIIDLFGGAGGLMEFRAALLASRGFVTYALPYFNFEDLQFDPDNTLLDIDYFLEAVDYLSSFNFVNKVGIIGVSKGAEYAMLTTRLYSVPSSSLVNRVLDDFQCECITNRHNQKVKAAVFINGPPFLTLFDLKFGNTIYKCVDKDIGYHNVIFLKKMLNSKLLVNKLWKTEANILYIVGEDDQTTDPNLANVLLNRYPKDKQSLIELKSYPNAGHLIEPPFMPLCQKSYNPQFGKTLLARAV</sequence>
<dbReference type="EMBL" id="JARBDR010000657">
    <property type="protein sequence ID" value="KAJ8309355.1"/>
    <property type="molecule type" value="Genomic_DNA"/>
</dbReference>
<dbReference type="InterPro" id="IPR014940">
    <property type="entry name" value="BAAT_C"/>
</dbReference>
<dbReference type="PIRSF" id="PIRSF016521">
    <property type="entry name" value="Acyl-CoA_hydro"/>
    <property type="match status" value="1"/>
</dbReference>
<feature type="domain" description="Acyl-CoA thioester hydrolase/bile acid-CoA amino acid N-acetyltransferase" evidence="2">
    <location>
        <begin position="14"/>
        <end position="146"/>
    </location>
</feature>
<evidence type="ECO:0000313" key="5">
    <source>
        <dbReference type="Proteomes" id="UP001217089"/>
    </source>
</evidence>
<reference evidence="4 5" key="1">
    <citation type="submission" date="2022-12" db="EMBL/GenBank/DDBJ databases">
        <title>Chromosome-level genome of Tegillarca granosa.</title>
        <authorList>
            <person name="Kim J."/>
        </authorList>
    </citation>
    <scope>NUCLEOTIDE SEQUENCE [LARGE SCALE GENOMIC DNA]</scope>
    <source>
        <strain evidence="4">Teg-2019</strain>
        <tissue evidence="4">Adductor muscle</tissue>
    </source>
</reference>
<dbReference type="SUPFAM" id="SSF53474">
    <property type="entry name" value="alpha/beta-Hydrolases"/>
    <property type="match status" value="1"/>
</dbReference>
<evidence type="ECO:0000259" key="2">
    <source>
        <dbReference type="Pfam" id="PF04775"/>
    </source>
</evidence>
<dbReference type="Pfam" id="PF08840">
    <property type="entry name" value="BAAT_C"/>
    <property type="match status" value="2"/>
</dbReference>
<proteinExistence type="inferred from homology"/>
<comment type="caution">
    <text evidence="4">The sequence shown here is derived from an EMBL/GenBank/DDBJ whole genome shotgun (WGS) entry which is preliminary data.</text>
</comment>
<dbReference type="Gene3D" id="2.60.40.2240">
    <property type="entry name" value="Acyl-CoA thioester hydrolase/BAAT N-terminal domain"/>
    <property type="match status" value="1"/>
</dbReference>
<protein>
    <submittedName>
        <fullName evidence="4">Uncharacterized protein</fullName>
    </submittedName>
</protein>
<dbReference type="InterPro" id="IPR006862">
    <property type="entry name" value="Thio_Ohase/aa_AcTrfase"/>
</dbReference>
<dbReference type="PANTHER" id="PTHR10824">
    <property type="entry name" value="ACYL-COENZYME A THIOESTERASE-RELATED"/>
    <property type="match status" value="1"/>
</dbReference>
<feature type="domain" description="BAAT/Acyl-CoA thioester hydrolase C-terminal" evidence="3">
    <location>
        <begin position="271"/>
        <end position="400"/>
    </location>
</feature>
<dbReference type="Pfam" id="PF04775">
    <property type="entry name" value="Bile_Hydr_Trans"/>
    <property type="match status" value="1"/>
</dbReference>
<gene>
    <name evidence="4" type="ORF">KUTeg_014229</name>
</gene>
<keyword evidence="5" id="KW-1185">Reference proteome</keyword>
<dbReference type="InterPro" id="IPR042490">
    <property type="entry name" value="Thio_Ohase/BAAT_N"/>
</dbReference>